<dbReference type="AlphaFoldDB" id="A0A8X7WG12"/>
<proteinExistence type="predicted"/>
<feature type="region of interest" description="Disordered" evidence="1">
    <location>
        <begin position="41"/>
        <end position="67"/>
    </location>
</feature>
<dbReference type="Proteomes" id="UP000886595">
    <property type="component" value="Unassembled WGS sequence"/>
</dbReference>
<evidence type="ECO:0000313" key="2">
    <source>
        <dbReference type="EMBL" id="KAG2328170.1"/>
    </source>
</evidence>
<feature type="compositionally biased region" description="Basic and acidic residues" evidence="1">
    <location>
        <begin position="7"/>
        <end position="16"/>
    </location>
</feature>
<protein>
    <submittedName>
        <fullName evidence="2">Uncharacterized protein</fullName>
    </submittedName>
</protein>
<gene>
    <name evidence="2" type="ORF">Bca52824_010898</name>
</gene>
<keyword evidence="3" id="KW-1185">Reference proteome</keyword>
<sequence>METQVVKIEKSHKEASKGTPRRVRLDEDDHNELSLFLAKPSDPERKQLSTNGPFVRPPRKVPSFSGFLNYMESDSKKSVRK</sequence>
<accession>A0A8X7WG12</accession>
<reference evidence="2 3" key="1">
    <citation type="submission" date="2020-02" db="EMBL/GenBank/DDBJ databases">
        <authorList>
            <person name="Ma Q."/>
            <person name="Huang Y."/>
            <person name="Song X."/>
            <person name="Pei D."/>
        </authorList>
    </citation>
    <scope>NUCLEOTIDE SEQUENCE [LARGE SCALE GENOMIC DNA]</scope>
    <source>
        <strain evidence="2">Sxm20200214</strain>
        <tissue evidence="2">Leaf</tissue>
    </source>
</reference>
<dbReference type="EMBL" id="JAAMPC010000002">
    <property type="protein sequence ID" value="KAG2328170.1"/>
    <property type="molecule type" value="Genomic_DNA"/>
</dbReference>
<evidence type="ECO:0000256" key="1">
    <source>
        <dbReference type="SAM" id="MobiDB-lite"/>
    </source>
</evidence>
<feature type="region of interest" description="Disordered" evidence="1">
    <location>
        <begin position="1"/>
        <end position="23"/>
    </location>
</feature>
<organism evidence="2 3">
    <name type="scientific">Brassica carinata</name>
    <name type="common">Ethiopian mustard</name>
    <name type="synonym">Abyssinian cabbage</name>
    <dbReference type="NCBI Taxonomy" id="52824"/>
    <lineage>
        <taxon>Eukaryota</taxon>
        <taxon>Viridiplantae</taxon>
        <taxon>Streptophyta</taxon>
        <taxon>Embryophyta</taxon>
        <taxon>Tracheophyta</taxon>
        <taxon>Spermatophyta</taxon>
        <taxon>Magnoliopsida</taxon>
        <taxon>eudicotyledons</taxon>
        <taxon>Gunneridae</taxon>
        <taxon>Pentapetalae</taxon>
        <taxon>rosids</taxon>
        <taxon>malvids</taxon>
        <taxon>Brassicales</taxon>
        <taxon>Brassicaceae</taxon>
        <taxon>Brassiceae</taxon>
        <taxon>Brassica</taxon>
    </lineage>
</organism>
<comment type="caution">
    <text evidence="2">The sequence shown here is derived from an EMBL/GenBank/DDBJ whole genome shotgun (WGS) entry which is preliminary data.</text>
</comment>
<name>A0A8X7WG12_BRACI</name>
<evidence type="ECO:0000313" key="3">
    <source>
        <dbReference type="Proteomes" id="UP000886595"/>
    </source>
</evidence>